<sequence>MRLGPLEKSVVRLKHRIYARLYDTNTDIIDVFHALDSSGKGELTLHEFGAGLRELGIESTPETVAELWAELDTANNGRVDFREMIIAFKRDAETYVDRLQLIEALQKLVLFTFVGVPSVMITVAAVFGTMLSYAEDWPWIDCFMILIQEILQVEGFVLVSGKDFRPGPLGKMVAIVICTWELAFFGLILAVMAGPILLPIFQKFNLTLTQSEMNFKTGRKDDLDNKLLDDVGISHDPRTVNRMMAGWVYQIRQSVVDNRLYRRTSRDLSDESPRGSQDSDDPGPLRVIPVWKDLNDVRDRLDDLTNIVASLSRKLDNLSAFPPQQRDSRKEEEEEEEEQKEPEHQPHSATETDRILDGTTPVRRAAQGNQRRPGGTKPTPLDLYLCSTDTVIDVEDKTA</sequence>
<name>A0AAD7UA40_9STRA</name>
<feature type="compositionally biased region" description="Basic and acidic residues" evidence="1">
    <location>
        <begin position="264"/>
        <end position="273"/>
    </location>
</feature>
<dbReference type="AlphaFoldDB" id="A0AAD7UA40"/>
<feature type="region of interest" description="Disordered" evidence="1">
    <location>
        <begin position="318"/>
        <end position="383"/>
    </location>
</feature>
<evidence type="ECO:0000313" key="4">
    <source>
        <dbReference type="EMBL" id="KAJ8601112.1"/>
    </source>
</evidence>
<evidence type="ECO:0000256" key="2">
    <source>
        <dbReference type="SAM" id="Phobius"/>
    </source>
</evidence>
<dbReference type="CDD" id="cd00051">
    <property type="entry name" value="EFh"/>
    <property type="match status" value="1"/>
</dbReference>
<protein>
    <recommendedName>
        <fullName evidence="3">EF-hand domain-containing protein</fullName>
    </recommendedName>
</protein>
<evidence type="ECO:0000313" key="5">
    <source>
        <dbReference type="Proteomes" id="UP001230188"/>
    </source>
</evidence>
<keyword evidence="2" id="KW-1133">Transmembrane helix</keyword>
<dbReference type="Proteomes" id="UP001230188">
    <property type="component" value="Unassembled WGS sequence"/>
</dbReference>
<proteinExistence type="predicted"/>
<keyword evidence="2" id="KW-0472">Membrane</keyword>
<dbReference type="InterPro" id="IPR002048">
    <property type="entry name" value="EF_hand_dom"/>
</dbReference>
<dbReference type="Gene3D" id="1.10.238.10">
    <property type="entry name" value="EF-hand"/>
    <property type="match status" value="1"/>
</dbReference>
<keyword evidence="5" id="KW-1185">Reference proteome</keyword>
<feature type="compositionally biased region" description="Basic and acidic residues" evidence="1">
    <location>
        <begin position="341"/>
        <end position="356"/>
    </location>
</feature>
<feature type="transmembrane region" description="Helical" evidence="2">
    <location>
        <begin position="172"/>
        <end position="198"/>
    </location>
</feature>
<feature type="domain" description="EF-hand" evidence="3">
    <location>
        <begin position="23"/>
        <end position="58"/>
    </location>
</feature>
<dbReference type="InterPro" id="IPR011992">
    <property type="entry name" value="EF-hand-dom_pair"/>
</dbReference>
<reference evidence="4" key="1">
    <citation type="submission" date="2023-01" db="EMBL/GenBank/DDBJ databases">
        <title>Metagenome sequencing of chrysophaentin producing Chrysophaeum taylorii.</title>
        <authorList>
            <person name="Davison J."/>
            <person name="Bewley C."/>
        </authorList>
    </citation>
    <scope>NUCLEOTIDE SEQUENCE</scope>
    <source>
        <strain evidence="4">NIES-1699</strain>
    </source>
</reference>
<feature type="transmembrane region" description="Helical" evidence="2">
    <location>
        <begin position="137"/>
        <end position="160"/>
    </location>
</feature>
<dbReference type="Pfam" id="PF13499">
    <property type="entry name" value="EF-hand_7"/>
    <property type="match status" value="1"/>
</dbReference>
<dbReference type="SMART" id="SM00054">
    <property type="entry name" value="EFh"/>
    <property type="match status" value="2"/>
</dbReference>
<keyword evidence="2" id="KW-0812">Transmembrane</keyword>
<organism evidence="4 5">
    <name type="scientific">Chrysophaeum taylorii</name>
    <dbReference type="NCBI Taxonomy" id="2483200"/>
    <lineage>
        <taxon>Eukaryota</taxon>
        <taxon>Sar</taxon>
        <taxon>Stramenopiles</taxon>
        <taxon>Ochrophyta</taxon>
        <taxon>Pelagophyceae</taxon>
        <taxon>Pelagomonadales</taxon>
        <taxon>Pelagomonadaceae</taxon>
        <taxon>Chrysophaeum</taxon>
    </lineage>
</organism>
<evidence type="ECO:0000256" key="1">
    <source>
        <dbReference type="SAM" id="MobiDB-lite"/>
    </source>
</evidence>
<accession>A0AAD7UA40</accession>
<dbReference type="PROSITE" id="PS50222">
    <property type="entry name" value="EF_HAND_2"/>
    <property type="match status" value="2"/>
</dbReference>
<comment type="caution">
    <text evidence="4">The sequence shown here is derived from an EMBL/GenBank/DDBJ whole genome shotgun (WGS) entry which is preliminary data.</text>
</comment>
<gene>
    <name evidence="4" type="ORF">CTAYLR_010567</name>
</gene>
<feature type="region of interest" description="Disordered" evidence="1">
    <location>
        <begin position="264"/>
        <end position="286"/>
    </location>
</feature>
<feature type="transmembrane region" description="Helical" evidence="2">
    <location>
        <begin position="108"/>
        <end position="131"/>
    </location>
</feature>
<dbReference type="GO" id="GO:0005509">
    <property type="term" value="F:calcium ion binding"/>
    <property type="evidence" value="ECO:0007669"/>
    <property type="project" value="InterPro"/>
</dbReference>
<evidence type="ECO:0000259" key="3">
    <source>
        <dbReference type="PROSITE" id="PS50222"/>
    </source>
</evidence>
<dbReference type="SUPFAM" id="SSF47473">
    <property type="entry name" value="EF-hand"/>
    <property type="match status" value="1"/>
</dbReference>
<feature type="domain" description="EF-hand" evidence="3">
    <location>
        <begin position="59"/>
        <end position="94"/>
    </location>
</feature>
<dbReference type="EMBL" id="JAQMWT010000452">
    <property type="protein sequence ID" value="KAJ8601112.1"/>
    <property type="molecule type" value="Genomic_DNA"/>
</dbReference>